<organism evidence="1 2">
    <name type="scientific">Alkalispirillum mobile</name>
    <dbReference type="NCBI Taxonomy" id="85925"/>
    <lineage>
        <taxon>Bacteria</taxon>
        <taxon>Pseudomonadati</taxon>
        <taxon>Pseudomonadota</taxon>
        <taxon>Gammaproteobacteria</taxon>
        <taxon>Chromatiales</taxon>
        <taxon>Ectothiorhodospiraceae</taxon>
        <taxon>Alkalispirillum</taxon>
    </lineage>
</organism>
<dbReference type="InterPro" id="IPR007263">
    <property type="entry name" value="DCC1-like"/>
</dbReference>
<dbReference type="AlphaFoldDB" id="A0A498C9I2"/>
<accession>A0A498C9I2</accession>
<evidence type="ECO:0000313" key="1">
    <source>
        <dbReference type="EMBL" id="RLK50966.1"/>
    </source>
</evidence>
<dbReference type="GO" id="GO:0015035">
    <property type="term" value="F:protein-disulfide reductase activity"/>
    <property type="evidence" value="ECO:0007669"/>
    <property type="project" value="InterPro"/>
</dbReference>
<comment type="caution">
    <text evidence="1">The sequence shown here is derived from an EMBL/GenBank/DDBJ whole genome shotgun (WGS) entry which is preliminary data.</text>
</comment>
<dbReference type="PANTHER" id="PTHR34290">
    <property type="entry name" value="SI:CH73-390P7.2"/>
    <property type="match status" value="1"/>
</dbReference>
<keyword evidence="2" id="KW-1185">Reference proteome</keyword>
<gene>
    <name evidence="1" type="ORF">DFR31_0878</name>
</gene>
<reference evidence="1 2" key="1">
    <citation type="submission" date="2018-10" db="EMBL/GenBank/DDBJ databases">
        <title>Genomic Encyclopedia of Type Strains, Phase IV (KMG-IV): sequencing the most valuable type-strain genomes for metagenomic binning, comparative biology and taxonomic classification.</title>
        <authorList>
            <person name="Goeker M."/>
        </authorList>
    </citation>
    <scope>NUCLEOTIDE SEQUENCE [LARGE SCALE GENOMIC DNA]</scope>
    <source>
        <strain evidence="1 2">DSM 12769</strain>
    </source>
</reference>
<name>A0A498C9I2_9GAMM</name>
<dbReference type="Proteomes" id="UP000275461">
    <property type="component" value="Unassembled WGS sequence"/>
</dbReference>
<dbReference type="InterPro" id="IPR044691">
    <property type="entry name" value="DCC1_Trx"/>
</dbReference>
<evidence type="ECO:0000313" key="2">
    <source>
        <dbReference type="Proteomes" id="UP000275461"/>
    </source>
</evidence>
<dbReference type="Pfam" id="PF04134">
    <property type="entry name" value="DCC1-like"/>
    <property type="match status" value="1"/>
</dbReference>
<sequence>MAVMQHNRPVAFYDGGCPVCRREIAHYQRLDREGAVEWRDIHARPEVLSDVDITWETAMRRFHCLDETGRLRHGVDGFAVIWARLPYWRWLARLVRGTRLVGPLDRVYAWYADRRYVRRCGASGCDTSARD</sequence>
<protein>
    <submittedName>
        <fullName evidence="1">Putative DCC family thiol-disulfide oxidoreductase YuxK</fullName>
    </submittedName>
</protein>
<proteinExistence type="predicted"/>
<dbReference type="PANTHER" id="PTHR34290:SF2">
    <property type="entry name" value="OS04G0668800 PROTEIN"/>
    <property type="match status" value="1"/>
</dbReference>
<dbReference type="EMBL" id="RCDA01000001">
    <property type="protein sequence ID" value="RLK50966.1"/>
    <property type="molecule type" value="Genomic_DNA"/>
</dbReference>